<keyword evidence="4" id="KW-0282">Flagellum</keyword>
<organism evidence="11 12">
    <name type="scientific">Batrachochytrium dendrobatidis (strain JEL423)</name>
    <dbReference type="NCBI Taxonomy" id="403673"/>
    <lineage>
        <taxon>Eukaryota</taxon>
        <taxon>Fungi</taxon>
        <taxon>Fungi incertae sedis</taxon>
        <taxon>Chytridiomycota</taxon>
        <taxon>Chytridiomycota incertae sedis</taxon>
        <taxon>Chytridiomycetes</taxon>
        <taxon>Rhizophydiales</taxon>
        <taxon>Rhizophydiales incertae sedis</taxon>
        <taxon>Batrachochytrium</taxon>
    </lineage>
</organism>
<evidence type="ECO:0000256" key="4">
    <source>
        <dbReference type="ARBA" id="ARBA00022846"/>
    </source>
</evidence>
<accession>A0A177WFL5</accession>
<reference evidence="11 12" key="2">
    <citation type="submission" date="2016-05" db="EMBL/GenBank/DDBJ databases">
        <title>Lineage-specific infection strategies underlie the spectrum of fungal disease in amphibians.</title>
        <authorList>
            <person name="Cuomo C.A."/>
            <person name="Farrer R.A."/>
            <person name="James T."/>
            <person name="Longcore J."/>
            <person name="Birren B."/>
        </authorList>
    </citation>
    <scope>NUCLEOTIDE SEQUENCE [LARGE SCALE GENOMIC DNA]</scope>
    <source>
        <strain evidence="11 12">JEL423</strain>
    </source>
</reference>
<evidence type="ECO:0000256" key="3">
    <source>
        <dbReference type="ARBA" id="ARBA00022490"/>
    </source>
</evidence>
<evidence type="ECO:0000256" key="2">
    <source>
        <dbReference type="ARBA" id="ARBA00006875"/>
    </source>
</evidence>
<comment type="similarity">
    <text evidence="2">Belongs to the RIB43A family.</text>
</comment>
<keyword evidence="8" id="KW-0966">Cell projection</keyword>
<dbReference type="STRING" id="403673.A0A177WFL5"/>
<keyword evidence="3" id="KW-0963">Cytoplasm</keyword>
<gene>
    <name evidence="11" type="ORF">BDEG_22114</name>
</gene>
<evidence type="ECO:0000256" key="7">
    <source>
        <dbReference type="ARBA" id="ARBA00023212"/>
    </source>
</evidence>
<evidence type="ECO:0000256" key="1">
    <source>
        <dbReference type="ARBA" id="ARBA00004611"/>
    </source>
</evidence>
<dbReference type="Pfam" id="PF05914">
    <property type="entry name" value="RIB43A"/>
    <property type="match status" value="1"/>
</dbReference>
<dbReference type="PANTHER" id="PTHR14517">
    <property type="entry name" value="RIB43A-RELATED"/>
    <property type="match status" value="1"/>
</dbReference>
<dbReference type="PANTHER" id="PTHR14517:SF6">
    <property type="entry name" value="RE41410P"/>
    <property type="match status" value="1"/>
</dbReference>
<protein>
    <recommendedName>
        <fullName evidence="13">RIB43A-like with coiled-coils protein 2</fullName>
    </recommendedName>
</protein>
<keyword evidence="7" id="KW-0206">Cytoskeleton</keyword>
<reference evidence="11 12" key="1">
    <citation type="submission" date="2006-10" db="EMBL/GenBank/DDBJ databases">
        <title>The Genome Sequence of Batrachochytrium dendrobatidis JEL423.</title>
        <authorList>
            <consortium name="The Broad Institute Genome Sequencing Platform"/>
            <person name="Birren B."/>
            <person name="Lander E."/>
            <person name="Galagan J."/>
            <person name="Cuomo C."/>
            <person name="Devon K."/>
            <person name="Jaffe D."/>
            <person name="Butler J."/>
            <person name="Alvarez P."/>
            <person name="Gnerre S."/>
            <person name="Grabherr M."/>
            <person name="Kleber M."/>
            <person name="Mauceli E."/>
            <person name="Brockman W."/>
            <person name="Young S."/>
            <person name="LaButti K."/>
            <person name="Sykes S."/>
            <person name="DeCaprio D."/>
            <person name="Crawford M."/>
            <person name="Koehrsen M."/>
            <person name="Engels R."/>
            <person name="Montgomery P."/>
            <person name="Pearson M."/>
            <person name="Howarth C."/>
            <person name="Larson L."/>
            <person name="White J."/>
            <person name="O'Leary S."/>
            <person name="Kodira C."/>
            <person name="Zeng Q."/>
            <person name="Yandava C."/>
            <person name="Alvarado L."/>
            <person name="Longcore J."/>
            <person name="James T."/>
        </authorList>
    </citation>
    <scope>NUCLEOTIDE SEQUENCE [LARGE SCALE GENOMIC DNA]</scope>
    <source>
        <strain evidence="11 12">JEL423</strain>
    </source>
</reference>
<evidence type="ECO:0000256" key="5">
    <source>
        <dbReference type="ARBA" id="ARBA00023054"/>
    </source>
</evidence>
<dbReference type="EMBL" id="DS022301">
    <property type="protein sequence ID" value="OAJ38161.1"/>
    <property type="molecule type" value="Genomic_DNA"/>
</dbReference>
<dbReference type="OrthoDB" id="429119at2759"/>
<proteinExistence type="inferred from homology"/>
<keyword evidence="5 10" id="KW-0175">Coiled coil</keyword>
<dbReference type="AlphaFoldDB" id="A0A177WFL5"/>
<comment type="subcellular location">
    <subcellularLocation>
        <location evidence="1">Cytoplasm</location>
        <location evidence="1">Cytoskeleton</location>
        <location evidence="1">Flagellum axoneme</location>
    </subcellularLocation>
</comment>
<dbReference type="eggNOG" id="ENOG502QWST">
    <property type="taxonomic scope" value="Eukaryota"/>
</dbReference>
<comment type="subunit">
    <text evidence="9">Microtubule inner protein component of sperm flagellar doublet microtubules.</text>
</comment>
<dbReference type="Proteomes" id="UP000077115">
    <property type="component" value="Unassembled WGS sequence"/>
</dbReference>
<evidence type="ECO:0000313" key="12">
    <source>
        <dbReference type="Proteomes" id="UP000077115"/>
    </source>
</evidence>
<sequence>MYKVEILGDTLHNAAIQRRQRLDEERKQRIFNPKVRILGIDLQALDEQIQIKNELKEIDKQRNDALDKSSKLNNDILQLMDEQVQKARRHCLQQTNQYRRDHQQPHQRRDYDLYDPKALQKDVSTRVTNGQSKDHPIGISSLQRFEGEDLAAEKRTMLQKDQMRVWANEQVFEKERRRQEELDEKKRYEEFQKSIGDKMAALQSSVEQAQREQARLDSEYNQSLAAEKRLREQQQKEYDNNLNTYEIVSHINSTFLTEASGTSASRQSSKMRADLFKGITTEQRKEILDTQERQRMEQQKRLDEKIKEEERWAIQETMNNRALNLLERERVRNSREKAIQIRRENEAKAIEDKKR</sequence>
<evidence type="ECO:0000256" key="8">
    <source>
        <dbReference type="ARBA" id="ARBA00023273"/>
    </source>
</evidence>
<evidence type="ECO:0000313" key="11">
    <source>
        <dbReference type="EMBL" id="OAJ38161.1"/>
    </source>
</evidence>
<evidence type="ECO:0008006" key="13">
    <source>
        <dbReference type="Google" id="ProtNLM"/>
    </source>
</evidence>
<dbReference type="VEuPathDB" id="FungiDB:BDEG_22114"/>
<feature type="coiled-coil region" evidence="10">
    <location>
        <begin position="199"/>
        <end position="226"/>
    </location>
</feature>
<dbReference type="InterPro" id="IPR008805">
    <property type="entry name" value="RIB43A"/>
</dbReference>
<evidence type="ECO:0000256" key="10">
    <source>
        <dbReference type="SAM" id="Coils"/>
    </source>
</evidence>
<evidence type="ECO:0000256" key="6">
    <source>
        <dbReference type="ARBA" id="ARBA00023069"/>
    </source>
</evidence>
<name>A0A177WFL5_BATDL</name>
<evidence type="ECO:0000256" key="9">
    <source>
        <dbReference type="ARBA" id="ARBA00046435"/>
    </source>
</evidence>
<keyword evidence="6" id="KW-0969">Cilium</keyword>